<dbReference type="RefSeq" id="WP_143042297.1">
    <property type="nucleotide sequence ID" value="NZ_FNPF01000015.1"/>
</dbReference>
<dbReference type="EMBL" id="FNPF01000015">
    <property type="protein sequence ID" value="SDY69656.1"/>
    <property type="molecule type" value="Genomic_DNA"/>
</dbReference>
<evidence type="ECO:0000313" key="2">
    <source>
        <dbReference type="Proteomes" id="UP000199286"/>
    </source>
</evidence>
<name>A0A1H3LZA2_9RHOB</name>
<gene>
    <name evidence="1" type="ORF">SAMN05444340_11511</name>
</gene>
<dbReference type="STRING" id="321339.SAMN05444340_11511"/>
<proteinExistence type="predicted"/>
<dbReference type="Proteomes" id="UP000199286">
    <property type="component" value="Unassembled WGS sequence"/>
</dbReference>
<organism evidence="1 2">
    <name type="scientific">Citreimonas salinaria</name>
    <dbReference type="NCBI Taxonomy" id="321339"/>
    <lineage>
        <taxon>Bacteria</taxon>
        <taxon>Pseudomonadati</taxon>
        <taxon>Pseudomonadota</taxon>
        <taxon>Alphaproteobacteria</taxon>
        <taxon>Rhodobacterales</taxon>
        <taxon>Roseobacteraceae</taxon>
        <taxon>Citreimonas</taxon>
    </lineage>
</organism>
<evidence type="ECO:0000313" key="1">
    <source>
        <dbReference type="EMBL" id="SDY69656.1"/>
    </source>
</evidence>
<protein>
    <submittedName>
        <fullName evidence="1">Uncharacterized protein</fullName>
    </submittedName>
</protein>
<keyword evidence="2" id="KW-1185">Reference proteome</keyword>
<dbReference type="AlphaFoldDB" id="A0A1H3LZA2"/>
<accession>A0A1H3LZA2</accession>
<reference evidence="1 2" key="1">
    <citation type="submission" date="2016-10" db="EMBL/GenBank/DDBJ databases">
        <authorList>
            <person name="de Groot N.N."/>
        </authorList>
    </citation>
    <scope>NUCLEOTIDE SEQUENCE [LARGE SCALE GENOMIC DNA]</scope>
    <source>
        <strain evidence="1 2">DSM 26880</strain>
    </source>
</reference>
<sequence length="192" mass="21847">MTTSLSDRLKDYYRPSTVRRKSETVETFFPNGYNIDDFKAAISEFKCRLTSLAKQAQDDARKTSDPNRKAAFRNVAAAAELEAHKIAMVKDQVNKLRFSPKPLEALCDNEAFVNRLNKTQSPNLLAAVVHRSDAMRPAEALLARDIVMQFNRNLDELRESRQEIEQGFIRKAPKQAVDRKPVAKKTFLGISF</sequence>